<dbReference type="Pfam" id="PF00156">
    <property type="entry name" value="Pribosyltran"/>
    <property type="match status" value="1"/>
</dbReference>
<gene>
    <name evidence="3" type="ORF">EES38_19925</name>
</gene>
<dbReference type="OrthoDB" id="9793412at2"/>
<reference evidence="3 4" key="1">
    <citation type="submission" date="2018-11" db="EMBL/GenBank/DDBJ databases">
        <title>Vibrio LJC006 sp. nov., isolated from seawater during the bloom of the enteromorpha.</title>
        <authorList>
            <person name="Liang J."/>
        </authorList>
    </citation>
    <scope>NUCLEOTIDE SEQUENCE [LARGE SCALE GENOMIC DNA]</scope>
    <source>
        <strain evidence="3 4">LJC006</strain>
    </source>
</reference>
<comment type="similarity">
    <text evidence="1">Belongs to the ComF/GntX family.</text>
</comment>
<evidence type="ECO:0000256" key="1">
    <source>
        <dbReference type="ARBA" id="ARBA00008007"/>
    </source>
</evidence>
<organism evidence="3 4">
    <name type="scientific">Vibrio viridaestus</name>
    <dbReference type="NCBI Taxonomy" id="2487322"/>
    <lineage>
        <taxon>Bacteria</taxon>
        <taxon>Pseudomonadati</taxon>
        <taxon>Pseudomonadota</taxon>
        <taxon>Gammaproteobacteria</taxon>
        <taxon>Vibrionales</taxon>
        <taxon>Vibrionaceae</taxon>
        <taxon>Vibrio</taxon>
    </lineage>
</organism>
<proteinExistence type="inferred from homology"/>
<dbReference type="AlphaFoldDB" id="A0A3N9TWT7"/>
<name>A0A3N9TWT7_9VIBR</name>
<dbReference type="SUPFAM" id="SSF53271">
    <property type="entry name" value="PRTase-like"/>
    <property type="match status" value="1"/>
</dbReference>
<dbReference type="Gene3D" id="3.40.50.2020">
    <property type="match status" value="1"/>
</dbReference>
<comment type="caution">
    <text evidence="3">The sequence shown here is derived from an EMBL/GenBank/DDBJ whole genome shotgun (WGS) entry which is preliminary data.</text>
</comment>
<protein>
    <submittedName>
        <fullName evidence="3">ComF family protein</fullName>
    </submittedName>
</protein>
<evidence type="ECO:0000313" key="3">
    <source>
        <dbReference type="EMBL" id="RQW61382.1"/>
    </source>
</evidence>
<evidence type="ECO:0000313" key="4">
    <source>
        <dbReference type="Proteomes" id="UP000281112"/>
    </source>
</evidence>
<dbReference type="InterPro" id="IPR000836">
    <property type="entry name" value="PRTase_dom"/>
</dbReference>
<feature type="domain" description="Phosphoribosyltransferase" evidence="2">
    <location>
        <begin position="156"/>
        <end position="230"/>
    </location>
</feature>
<dbReference type="CDD" id="cd06223">
    <property type="entry name" value="PRTases_typeI"/>
    <property type="match status" value="1"/>
</dbReference>
<dbReference type="Proteomes" id="UP000281112">
    <property type="component" value="Unassembled WGS sequence"/>
</dbReference>
<dbReference type="InterPro" id="IPR051910">
    <property type="entry name" value="ComF/GntX_DNA_util-trans"/>
</dbReference>
<accession>A0A3N9TWT7</accession>
<dbReference type="PANTHER" id="PTHR47505">
    <property type="entry name" value="DNA UTILIZATION PROTEIN YHGH"/>
    <property type="match status" value="1"/>
</dbReference>
<sequence length="232" mass="27178">MLSQHWKNNILQRINRLCHLCERPLTASESHWCQYCAESFTGVTRCLRCGLPIDKGSDVCAQCLLTPPNWHKLYCLGDYQYPLNQYIHRIKHKSEFHLVQPLAELFCHRHPTLEPPELFTFVPLHWRRFLLRGFNQSEQIAAYFAHRYDRPIESIFRKTRHTQPQQQLTKQARKMNLKASFKLIKPLKSPHIAIVDDVVTTGSTMSLLCEILLEYGVKRIDIYCICRTSAGN</sequence>
<dbReference type="EMBL" id="RJVQ01000013">
    <property type="protein sequence ID" value="RQW61382.1"/>
    <property type="molecule type" value="Genomic_DNA"/>
</dbReference>
<keyword evidence="4" id="KW-1185">Reference proteome</keyword>
<dbReference type="PANTHER" id="PTHR47505:SF1">
    <property type="entry name" value="DNA UTILIZATION PROTEIN YHGH"/>
    <property type="match status" value="1"/>
</dbReference>
<evidence type="ECO:0000259" key="2">
    <source>
        <dbReference type="Pfam" id="PF00156"/>
    </source>
</evidence>
<dbReference type="InterPro" id="IPR029057">
    <property type="entry name" value="PRTase-like"/>
</dbReference>